<proteinExistence type="inferred from homology"/>
<dbReference type="SUPFAM" id="SSF52768">
    <property type="entry name" value="Arginase/deacetylase"/>
    <property type="match status" value="1"/>
</dbReference>
<dbReference type="InterPro" id="IPR006035">
    <property type="entry name" value="Ureohydrolase"/>
</dbReference>
<evidence type="ECO:0000256" key="2">
    <source>
        <dbReference type="ARBA" id="ARBA00022801"/>
    </source>
</evidence>
<protein>
    <submittedName>
        <fullName evidence="5">Arginase family protein</fullName>
    </submittedName>
</protein>
<dbReference type="PANTHER" id="PTHR43782:SF3">
    <property type="entry name" value="ARGINASE"/>
    <property type="match status" value="1"/>
</dbReference>
<dbReference type="PROSITE" id="PS51409">
    <property type="entry name" value="ARGINASE_2"/>
    <property type="match status" value="1"/>
</dbReference>
<dbReference type="CDD" id="cd09999">
    <property type="entry name" value="Arginase-like_1"/>
    <property type="match status" value="1"/>
</dbReference>
<keyword evidence="2" id="KW-0378">Hydrolase</keyword>
<comment type="caution">
    <text evidence="5">The sequence shown here is derived from an EMBL/GenBank/DDBJ whole genome shotgun (WGS) entry which is preliminary data.</text>
</comment>
<sequence length="237" mass="26403">MIQDGVAHREAIMEQLQATTEVLNEHRPDRIVVFGGDCLVDQAPFAYLNERYDGQLAILWIDAHPDIKNPKEYCNAHTMVMANLLGEGDATLAAQVKVHIDPKKVMFAGLRQDGLTRQEAEFIERHSLSIATPEALISSSESVLEWIRLNEIKHLAIHFDLDVLNPIEFRSVFFGEPNPASDPYEAFPAGKMSVAQVVRLINDVSRATDVVGLGITEHLPWDAITLKDMLADIPILS</sequence>
<organism evidence="5 6">
    <name type="scientific">Pseudomonas shirazensis</name>
    <dbReference type="NCBI Taxonomy" id="2745494"/>
    <lineage>
        <taxon>Bacteria</taxon>
        <taxon>Pseudomonadati</taxon>
        <taxon>Pseudomonadota</taxon>
        <taxon>Gammaproteobacteria</taxon>
        <taxon>Pseudomonadales</taxon>
        <taxon>Pseudomonadaceae</taxon>
        <taxon>Pseudomonas</taxon>
    </lineage>
</organism>
<evidence type="ECO:0000256" key="4">
    <source>
        <dbReference type="PROSITE-ProRule" id="PRU00742"/>
    </source>
</evidence>
<comment type="similarity">
    <text evidence="4">Belongs to the arginase family.</text>
</comment>
<dbReference type="Proteomes" id="UP001386972">
    <property type="component" value="Unassembled WGS sequence"/>
</dbReference>
<accession>A0ABU9A4Q1</accession>
<dbReference type="Gene3D" id="3.40.800.10">
    <property type="entry name" value="Ureohydrolase domain"/>
    <property type="match status" value="1"/>
</dbReference>
<dbReference type="RefSeq" id="WP_340613013.1">
    <property type="nucleotide sequence ID" value="NZ_JBBNAW010000026.1"/>
</dbReference>
<dbReference type="InterPro" id="IPR023696">
    <property type="entry name" value="Ureohydrolase_dom_sf"/>
</dbReference>
<keyword evidence="1" id="KW-0479">Metal-binding</keyword>
<dbReference type="Pfam" id="PF00491">
    <property type="entry name" value="Arginase"/>
    <property type="match status" value="1"/>
</dbReference>
<dbReference type="PANTHER" id="PTHR43782">
    <property type="entry name" value="ARGINASE"/>
    <property type="match status" value="1"/>
</dbReference>
<evidence type="ECO:0000256" key="1">
    <source>
        <dbReference type="ARBA" id="ARBA00022723"/>
    </source>
</evidence>
<evidence type="ECO:0000313" key="5">
    <source>
        <dbReference type="EMBL" id="MEK2611584.1"/>
    </source>
</evidence>
<dbReference type="EMBL" id="JBBNAW010000026">
    <property type="protein sequence ID" value="MEK2611584.1"/>
    <property type="molecule type" value="Genomic_DNA"/>
</dbReference>
<evidence type="ECO:0000313" key="6">
    <source>
        <dbReference type="Proteomes" id="UP001386972"/>
    </source>
</evidence>
<keyword evidence="6" id="KW-1185">Reference proteome</keyword>
<keyword evidence="3" id="KW-0464">Manganese</keyword>
<reference evidence="5 6" key="1">
    <citation type="submission" date="2024-03" db="EMBL/GenBank/DDBJ databases">
        <title>Screening, Identification and Application of a Plant Lactobacillus Strain.</title>
        <authorList>
            <person name="Li Y.L."/>
        </authorList>
    </citation>
    <scope>NUCLEOTIDE SEQUENCE [LARGE SCALE GENOMIC DNA]</scope>
    <source>
        <strain evidence="5 6">JDB</strain>
    </source>
</reference>
<evidence type="ECO:0000256" key="3">
    <source>
        <dbReference type="ARBA" id="ARBA00023211"/>
    </source>
</evidence>
<gene>
    <name evidence="5" type="ORF">WLF18_21020</name>
</gene>
<name>A0ABU9A4Q1_9PSED</name>